<evidence type="ECO:0000256" key="2">
    <source>
        <dbReference type="ARBA" id="ARBA00007005"/>
    </source>
</evidence>
<keyword evidence="6" id="KW-0442">Lipid degradation</keyword>
<organism evidence="15 16">
    <name type="scientific">Rariglobus hedericola</name>
    <dbReference type="NCBI Taxonomy" id="2597822"/>
    <lineage>
        <taxon>Bacteria</taxon>
        <taxon>Pseudomonadati</taxon>
        <taxon>Verrucomicrobiota</taxon>
        <taxon>Opitutia</taxon>
        <taxon>Opitutales</taxon>
        <taxon>Opitutaceae</taxon>
        <taxon>Rariglobus</taxon>
    </lineage>
</organism>
<dbReference type="Pfam" id="PF00725">
    <property type="entry name" value="3HCDH"/>
    <property type="match status" value="1"/>
</dbReference>
<keyword evidence="8" id="KW-0520">NAD</keyword>
<dbReference type="InterPro" id="IPR006176">
    <property type="entry name" value="3-OHacyl-CoA_DH_NAD-bd"/>
</dbReference>
<keyword evidence="10" id="KW-0456">Lyase</keyword>
<dbReference type="Pfam" id="PF02737">
    <property type="entry name" value="3HCDH_N"/>
    <property type="match status" value="1"/>
</dbReference>
<dbReference type="GO" id="GO:0006635">
    <property type="term" value="P:fatty acid beta-oxidation"/>
    <property type="evidence" value="ECO:0007669"/>
    <property type="project" value="UniProtKB-UniPathway"/>
</dbReference>
<dbReference type="InterPro" id="IPR036291">
    <property type="entry name" value="NAD(P)-bd_dom_sf"/>
</dbReference>
<dbReference type="InterPro" id="IPR006180">
    <property type="entry name" value="3-OHacyl-CoA_DH_CS"/>
</dbReference>
<keyword evidence="9" id="KW-0443">Lipid metabolism</keyword>
<comment type="similarity">
    <text evidence="3">In the N-terminal section; belongs to the enoyl-CoA hydratase/isomerase family.</text>
</comment>
<dbReference type="PANTHER" id="PTHR43612">
    <property type="entry name" value="TRIFUNCTIONAL ENZYME SUBUNIT ALPHA"/>
    <property type="match status" value="1"/>
</dbReference>
<dbReference type="InterPro" id="IPR008927">
    <property type="entry name" value="6-PGluconate_DH-like_C_sf"/>
</dbReference>
<dbReference type="SUPFAM" id="SSF52096">
    <property type="entry name" value="ClpP/crotonase"/>
    <property type="match status" value="1"/>
</dbReference>
<evidence type="ECO:0000256" key="5">
    <source>
        <dbReference type="ARBA" id="ARBA00022832"/>
    </source>
</evidence>
<reference evidence="15 16" key="1">
    <citation type="submission" date="2019-07" db="EMBL/GenBank/DDBJ databases">
        <title>Description of 53C-WASEF.</title>
        <authorList>
            <person name="Pitt A."/>
            <person name="Hahn M.W."/>
        </authorList>
    </citation>
    <scope>NUCLEOTIDE SEQUENCE [LARGE SCALE GENOMIC DNA]</scope>
    <source>
        <strain evidence="15 16">53C-WASEF</strain>
    </source>
</reference>
<dbReference type="OrthoDB" id="9771883at2"/>
<evidence type="ECO:0000256" key="11">
    <source>
        <dbReference type="ARBA" id="ARBA00023268"/>
    </source>
</evidence>
<dbReference type="InterPro" id="IPR006108">
    <property type="entry name" value="3HC_DH_C"/>
</dbReference>
<sequence>MNITRQLDADGICTLTFDREGSSANVFDRATLMQLDALLTSLENEPALRGIILASAKDKIFIAGADLHEFVRSPDPESLGGIVDLGHRVFTRLQKLPVPSVAAIHGACLGGGCELALACDWRVASTGKPTKIGLPETQLGIIPAWGGSIRLPALIGLPAALGMILPGRQLVGAQALKLGLVDQLAHPEYLLATARKLLAAGKRTPRAVSLASSTPLKHLVASKARRDVLAKTHGHYPAPLKAIEVCTATLGRSLEEGFALEKAAFLELIRTPECRNLLSVFFLQERAKKLPAPAGSTAHPVRRVAVVGAGVMGAGIAQWSSARSLPVILKDVAPDALARGLRTIETVYREGAKRRVFTVAEATAGFDRITPVSTAIPLTSVDLVIEAAVEKLEAKQAIFRDLETRVRPDTVLATNTSALSIDAIAQTLTHPERVIGIHFFNPVHRMQLVEIVRGPRTSPDTVATALQFTKALGKLPVIVNDSPGFLVNRILMPYLVEAVRLFREGHSPAAIDHVMLDFGMPMGPLRLADEVGLDVALHVAKDLAQRLPSSGPLDDTLDQMIAKGWLGKKSGRGFYIHNTRSRHPAPNPDLGFLIPRPSRSSSPSSADTLRDRLVLIMVNEAARCLAEDVVAFPEDVDFGMILGTGWAPFRGGPLRYADSLGVASVVSRLDALARDIAPHFAPCDRLRAMSGDNLTFYPPAP</sequence>
<evidence type="ECO:0000256" key="8">
    <source>
        <dbReference type="ARBA" id="ARBA00023027"/>
    </source>
</evidence>
<dbReference type="Gene3D" id="3.90.226.10">
    <property type="entry name" value="2-enoyl-CoA Hydratase, Chain A, domain 1"/>
    <property type="match status" value="1"/>
</dbReference>
<proteinExistence type="inferred from homology"/>
<comment type="similarity">
    <text evidence="2">In the central section; belongs to the 3-hydroxyacyl-CoA dehydrogenase family.</text>
</comment>
<evidence type="ECO:0000259" key="14">
    <source>
        <dbReference type="Pfam" id="PF02737"/>
    </source>
</evidence>
<evidence type="ECO:0000256" key="7">
    <source>
        <dbReference type="ARBA" id="ARBA00023002"/>
    </source>
</evidence>
<dbReference type="EC" id="4.2.1.17" evidence="4"/>
<dbReference type="RefSeq" id="WP_144354186.1">
    <property type="nucleotide sequence ID" value="NZ_CBCRVV010000010.1"/>
</dbReference>
<dbReference type="FunFam" id="3.40.50.720:FF:000009">
    <property type="entry name" value="Fatty oxidation complex, alpha subunit"/>
    <property type="match status" value="1"/>
</dbReference>
<evidence type="ECO:0000256" key="4">
    <source>
        <dbReference type="ARBA" id="ARBA00012076"/>
    </source>
</evidence>
<evidence type="ECO:0000259" key="13">
    <source>
        <dbReference type="Pfam" id="PF00725"/>
    </source>
</evidence>
<comment type="pathway">
    <text evidence="1">Lipid metabolism; fatty acid beta-oxidation.</text>
</comment>
<dbReference type="GO" id="GO:0070403">
    <property type="term" value="F:NAD+ binding"/>
    <property type="evidence" value="ECO:0007669"/>
    <property type="project" value="InterPro"/>
</dbReference>
<dbReference type="Gene3D" id="1.10.1040.50">
    <property type="match status" value="1"/>
</dbReference>
<dbReference type="GO" id="GO:0004300">
    <property type="term" value="F:enoyl-CoA hydratase activity"/>
    <property type="evidence" value="ECO:0007669"/>
    <property type="project" value="UniProtKB-EC"/>
</dbReference>
<dbReference type="Pfam" id="PF00378">
    <property type="entry name" value="ECH_1"/>
    <property type="match status" value="1"/>
</dbReference>
<dbReference type="SUPFAM" id="SSF51735">
    <property type="entry name" value="NAD(P)-binding Rossmann-fold domains"/>
    <property type="match status" value="1"/>
</dbReference>
<evidence type="ECO:0000313" key="16">
    <source>
        <dbReference type="Proteomes" id="UP000315648"/>
    </source>
</evidence>
<feature type="domain" description="3-hydroxyacyl-CoA dehydrogenase C-terminal" evidence="13">
    <location>
        <begin position="484"/>
        <end position="575"/>
    </location>
</feature>
<dbReference type="PANTHER" id="PTHR43612:SF3">
    <property type="entry name" value="TRIFUNCTIONAL ENZYME SUBUNIT ALPHA, MITOCHONDRIAL"/>
    <property type="match status" value="1"/>
</dbReference>
<comment type="catalytic activity">
    <reaction evidence="12">
        <text>a (3S)-3-hydroxyacyl-CoA + NAD(+) = a 3-oxoacyl-CoA + NADH + H(+)</text>
        <dbReference type="Rhea" id="RHEA:22432"/>
        <dbReference type="ChEBI" id="CHEBI:15378"/>
        <dbReference type="ChEBI" id="CHEBI:57318"/>
        <dbReference type="ChEBI" id="CHEBI:57540"/>
        <dbReference type="ChEBI" id="CHEBI:57945"/>
        <dbReference type="ChEBI" id="CHEBI:90726"/>
        <dbReference type="EC" id="1.1.1.35"/>
    </reaction>
</comment>
<gene>
    <name evidence="15" type="ORF">FPL22_16735</name>
</gene>
<feature type="domain" description="3-hydroxyacyl-CoA dehydrogenase NAD binding" evidence="14">
    <location>
        <begin position="304"/>
        <end position="481"/>
    </location>
</feature>
<dbReference type="AlphaFoldDB" id="A0A556QEG7"/>
<dbReference type="UniPathway" id="UPA00659"/>
<dbReference type="CDD" id="cd06558">
    <property type="entry name" value="crotonase-like"/>
    <property type="match status" value="1"/>
</dbReference>
<keyword evidence="5" id="KW-0276">Fatty acid metabolism</keyword>
<comment type="caution">
    <text evidence="15">The sequence shown here is derived from an EMBL/GenBank/DDBJ whole genome shotgun (WGS) entry which is preliminary data.</text>
</comment>
<dbReference type="Gene3D" id="3.40.50.720">
    <property type="entry name" value="NAD(P)-binding Rossmann-like Domain"/>
    <property type="match status" value="1"/>
</dbReference>
<dbReference type="PROSITE" id="PS00067">
    <property type="entry name" value="3HCDH"/>
    <property type="match status" value="1"/>
</dbReference>
<evidence type="ECO:0000256" key="12">
    <source>
        <dbReference type="ARBA" id="ARBA00049556"/>
    </source>
</evidence>
<accession>A0A556QEG7</accession>
<dbReference type="EMBL" id="VMBG01000004">
    <property type="protein sequence ID" value="TSJ75044.1"/>
    <property type="molecule type" value="Genomic_DNA"/>
</dbReference>
<dbReference type="GO" id="GO:0016509">
    <property type="term" value="F:long-chain (3S)-3-hydroxyacyl-CoA dehydrogenase (NAD+) activity"/>
    <property type="evidence" value="ECO:0007669"/>
    <property type="project" value="TreeGrafter"/>
</dbReference>
<evidence type="ECO:0000313" key="15">
    <source>
        <dbReference type="EMBL" id="TSJ75044.1"/>
    </source>
</evidence>
<dbReference type="Proteomes" id="UP000315648">
    <property type="component" value="Unassembled WGS sequence"/>
</dbReference>
<keyword evidence="16" id="KW-1185">Reference proteome</keyword>
<name>A0A556QEG7_9BACT</name>
<protein>
    <recommendedName>
        <fullName evidence="4">enoyl-CoA hydratase</fullName>
        <ecNumber evidence="4">4.2.1.17</ecNumber>
    </recommendedName>
</protein>
<evidence type="ECO:0000256" key="9">
    <source>
        <dbReference type="ARBA" id="ARBA00023098"/>
    </source>
</evidence>
<keyword evidence="11" id="KW-0511">Multifunctional enzyme</keyword>
<keyword evidence="7" id="KW-0560">Oxidoreductase</keyword>
<evidence type="ECO:0000256" key="6">
    <source>
        <dbReference type="ARBA" id="ARBA00022963"/>
    </source>
</evidence>
<dbReference type="InterPro" id="IPR001753">
    <property type="entry name" value="Enoyl-CoA_hydra/iso"/>
</dbReference>
<dbReference type="InterPro" id="IPR029045">
    <property type="entry name" value="ClpP/crotonase-like_dom_sf"/>
</dbReference>
<dbReference type="FunFam" id="3.90.226.10:FF:000011">
    <property type="entry name" value="Fatty acid oxidation complex subunit alpha"/>
    <property type="match status" value="1"/>
</dbReference>
<evidence type="ECO:0000256" key="1">
    <source>
        <dbReference type="ARBA" id="ARBA00005005"/>
    </source>
</evidence>
<evidence type="ECO:0000256" key="3">
    <source>
        <dbReference type="ARBA" id="ARBA00008750"/>
    </source>
</evidence>
<evidence type="ECO:0000256" key="10">
    <source>
        <dbReference type="ARBA" id="ARBA00023239"/>
    </source>
</evidence>
<dbReference type="SUPFAM" id="SSF48179">
    <property type="entry name" value="6-phosphogluconate dehydrogenase C-terminal domain-like"/>
    <property type="match status" value="2"/>
</dbReference>
<dbReference type="InterPro" id="IPR050136">
    <property type="entry name" value="FA_oxidation_alpha_subunit"/>
</dbReference>